<sequence>MIPADSVVCDRHAGWLHGAEMVLAPGEHLQVMPLTIFRRRGHGRLRNGLVDGGERSLLASDVVEMEGVKVTSPLRTALDLGRVRWPERAIAGLDAMLRLGAFERDELLAHVHRFTGARWVRTLRAVAPLADGRSESPGESVLRLRLVERRIPVEPQVEVWEAGRFVARLDLADPDSRFGAEYDGEEWHSSPEQRAHDRARRTDADEQGWTIAVFRRENVFGPLADVDRLAAQAYARARSRQGLPT</sequence>
<dbReference type="RefSeq" id="WP_246305177.1">
    <property type="nucleotide sequence ID" value="NZ_JACCBE010000001.1"/>
</dbReference>
<reference evidence="2 3" key="1">
    <citation type="submission" date="2020-07" db="EMBL/GenBank/DDBJ databases">
        <title>Sequencing the genomes of 1000 actinobacteria strains.</title>
        <authorList>
            <person name="Klenk H.-P."/>
        </authorList>
    </citation>
    <scope>NUCLEOTIDE SEQUENCE [LARGE SCALE GENOMIC DNA]</scope>
    <source>
        <strain evidence="2 3">DSM 18965</strain>
    </source>
</reference>
<organism evidence="2 3">
    <name type="scientific">Nocardioides marinisabuli</name>
    <dbReference type="NCBI Taxonomy" id="419476"/>
    <lineage>
        <taxon>Bacteria</taxon>
        <taxon>Bacillati</taxon>
        <taxon>Actinomycetota</taxon>
        <taxon>Actinomycetes</taxon>
        <taxon>Propionibacteriales</taxon>
        <taxon>Nocardioidaceae</taxon>
        <taxon>Nocardioides</taxon>
    </lineage>
</organism>
<evidence type="ECO:0000313" key="2">
    <source>
        <dbReference type="EMBL" id="NYD59155.1"/>
    </source>
</evidence>
<evidence type="ECO:0000313" key="3">
    <source>
        <dbReference type="Proteomes" id="UP000516957"/>
    </source>
</evidence>
<dbReference type="GO" id="GO:0004519">
    <property type="term" value="F:endonuclease activity"/>
    <property type="evidence" value="ECO:0007669"/>
    <property type="project" value="UniProtKB-KW"/>
</dbReference>
<keyword evidence="2" id="KW-0255">Endonuclease</keyword>
<proteinExistence type="predicted"/>
<feature type="region of interest" description="Disordered" evidence="1">
    <location>
        <begin position="180"/>
        <end position="203"/>
    </location>
</feature>
<accession>A0A7Y9JS41</accession>
<protein>
    <submittedName>
        <fullName evidence="2">Very-short-patch-repair endonuclease</fullName>
    </submittedName>
</protein>
<keyword evidence="2" id="KW-0540">Nuclease</keyword>
<gene>
    <name evidence="2" type="ORF">BKA08_003393</name>
</gene>
<evidence type="ECO:0000256" key="1">
    <source>
        <dbReference type="SAM" id="MobiDB-lite"/>
    </source>
</evidence>
<comment type="caution">
    <text evidence="2">The sequence shown here is derived from an EMBL/GenBank/DDBJ whole genome shotgun (WGS) entry which is preliminary data.</text>
</comment>
<dbReference type="Gene3D" id="3.40.960.10">
    <property type="entry name" value="VSR Endonuclease"/>
    <property type="match status" value="1"/>
</dbReference>
<dbReference type="AlphaFoldDB" id="A0A7Y9JS41"/>
<keyword evidence="3" id="KW-1185">Reference proteome</keyword>
<dbReference type="Proteomes" id="UP000516957">
    <property type="component" value="Unassembled WGS sequence"/>
</dbReference>
<keyword evidence="2" id="KW-0378">Hydrolase</keyword>
<dbReference type="EMBL" id="JACCBE010000001">
    <property type="protein sequence ID" value="NYD59155.1"/>
    <property type="molecule type" value="Genomic_DNA"/>
</dbReference>
<name>A0A7Y9JS41_9ACTN</name>